<evidence type="ECO:0000259" key="2">
    <source>
        <dbReference type="Pfam" id="PF01558"/>
    </source>
</evidence>
<keyword evidence="1 3" id="KW-0560">Oxidoreductase</keyword>
<dbReference type="SUPFAM" id="SSF53323">
    <property type="entry name" value="Pyruvate-ferredoxin oxidoreductase, PFOR, domain III"/>
    <property type="match status" value="1"/>
</dbReference>
<dbReference type="PANTHER" id="PTHR42730">
    <property type="entry name" value="2-OXOGLUTARATE SYNTHASE SUBUNIT KORC"/>
    <property type="match status" value="1"/>
</dbReference>
<protein>
    <submittedName>
        <fullName evidence="3">2-oxoglutarate ferredoxin oxidoreductase subunit gamma</fullName>
        <ecNumber evidence="3">1.2.7.3</ecNumber>
    </submittedName>
</protein>
<dbReference type="KEGG" id="ttk:TST_0889"/>
<dbReference type="GO" id="GO:0047553">
    <property type="term" value="F:2-oxoglutarate synthase activity"/>
    <property type="evidence" value="ECO:0007669"/>
    <property type="project" value="UniProtKB-EC"/>
</dbReference>
<dbReference type="Pfam" id="PF01558">
    <property type="entry name" value="POR"/>
    <property type="match status" value="1"/>
</dbReference>
<dbReference type="PANTHER" id="PTHR42730:SF1">
    <property type="entry name" value="2-OXOGLUTARATE SYNTHASE SUBUNIT KORC"/>
    <property type="match status" value="1"/>
</dbReference>
<dbReference type="InterPro" id="IPR019752">
    <property type="entry name" value="Pyrv/ketoisovalerate_OxRed_cat"/>
</dbReference>
<sequence>MGRELDVFIAGIGGQGSLLIGQLLAEAAIKEGLHTTWVPIYGVEKRGGDATVTVIISEEVVGSPLLAKVNNMIVMHQKMWDKYKDRIKEGGLLIVNSSIVEVEEEGYDIVKVPATDMAISVGSDRATNMVLLGVLLKKRPIVSLETVKELIKEKSKNEKIADLNLKALERGYEFE</sequence>
<dbReference type="EC" id="1.2.7.3" evidence="3"/>
<dbReference type="InterPro" id="IPR052554">
    <property type="entry name" value="2-oxoglutarate_synth_KorC"/>
</dbReference>
<evidence type="ECO:0000313" key="4">
    <source>
        <dbReference type="Proteomes" id="UP000063234"/>
    </source>
</evidence>
<gene>
    <name evidence="3" type="ORF">TST_0889</name>
</gene>
<dbReference type="Proteomes" id="UP000063234">
    <property type="component" value="Chromosome"/>
</dbReference>
<dbReference type="EMBL" id="AP013035">
    <property type="protein sequence ID" value="BAT71689.1"/>
    <property type="molecule type" value="Genomic_DNA"/>
</dbReference>
<reference evidence="4" key="1">
    <citation type="journal article" date="2018" name="Science">
        <title>A primordial and reversible TCA cycle in a facultatively chemolithoautotrophic thermophile.</title>
        <authorList>
            <person name="Nunoura T."/>
            <person name="Chikaraishi Y."/>
            <person name="Izaki R."/>
            <person name="Suwa T."/>
            <person name="Sato T."/>
            <person name="Harada T."/>
            <person name="Mori K."/>
            <person name="Kato Y."/>
            <person name="Miyazaki M."/>
            <person name="Shimamura S."/>
            <person name="Yanagawa K."/>
            <person name="Shuto A."/>
            <person name="Ohkouchi N."/>
            <person name="Fujita N."/>
            <person name="Takaki Y."/>
            <person name="Atomi H."/>
            <person name="Takai K."/>
        </authorList>
    </citation>
    <scope>NUCLEOTIDE SEQUENCE [LARGE SCALE GENOMIC DNA]</scope>
    <source>
        <strain evidence="4">DSM 17441 / JCM 13301 / NBRC 103674 / ABI70S6</strain>
    </source>
</reference>
<feature type="domain" description="Pyruvate/ketoisovalerate oxidoreductase catalytic" evidence="2">
    <location>
        <begin position="13"/>
        <end position="173"/>
    </location>
</feature>
<evidence type="ECO:0000256" key="1">
    <source>
        <dbReference type="ARBA" id="ARBA00023002"/>
    </source>
</evidence>
<dbReference type="AlphaFoldDB" id="A0A0S3QTL8"/>
<dbReference type="InterPro" id="IPR011894">
    <property type="entry name" value="PorC_KorC"/>
</dbReference>
<dbReference type="OrthoDB" id="9794954at2"/>
<dbReference type="Gene3D" id="3.40.920.10">
    <property type="entry name" value="Pyruvate-ferredoxin oxidoreductase, PFOR, domain III"/>
    <property type="match status" value="1"/>
</dbReference>
<keyword evidence="4" id="KW-1185">Reference proteome</keyword>
<proteinExistence type="predicted"/>
<name>A0A0S3QTL8_THET7</name>
<dbReference type="NCBIfam" id="TIGR02175">
    <property type="entry name" value="PorC_KorC"/>
    <property type="match status" value="1"/>
</dbReference>
<dbReference type="RefSeq" id="WP_068549687.1">
    <property type="nucleotide sequence ID" value="NZ_AP013035.1"/>
</dbReference>
<organism evidence="3 4">
    <name type="scientific">Thermosulfidibacter takaii (strain DSM 17441 / JCM 13301 / NBRC 103674 / ABI70S6)</name>
    <dbReference type="NCBI Taxonomy" id="1298851"/>
    <lineage>
        <taxon>Bacteria</taxon>
        <taxon>Pseudomonadati</taxon>
        <taxon>Thermosulfidibacterota</taxon>
        <taxon>Thermosulfidibacteria</taxon>
        <taxon>Thermosulfidibacterales</taxon>
        <taxon>Thermosulfidibacteraceae</taxon>
    </lineage>
</organism>
<accession>A0A0S3QTL8</accession>
<evidence type="ECO:0000313" key="3">
    <source>
        <dbReference type="EMBL" id="BAT71689.1"/>
    </source>
</evidence>
<dbReference type="InterPro" id="IPR002869">
    <property type="entry name" value="Pyrv_flavodox_OxRed_cen"/>
</dbReference>
<dbReference type="STRING" id="1298851.TST_0889"/>